<dbReference type="RefSeq" id="WP_090843270.1">
    <property type="nucleotide sequence ID" value="NZ_FNIL01000008.1"/>
</dbReference>
<dbReference type="GO" id="GO:0003700">
    <property type="term" value="F:DNA-binding transcription factor activity"/>
    <property type="evidence" value="ECO:0007669"/>
    <property type="project" value="InterPro"/>
</dbReference>
<organism evidence="5 6">
    <name type="scientific">Alkalicoccus daliensis</name>
    <dbReference type="NCBI Taxonomy" id="745820"/>
    <lineage>
        <taxon>Bacteria</taxon>
        <taxon>Bacillati</taxon>
        <taxon>Bacillota</taxon>
        <taxon>Bacilli</taxon>
        <taxon>Bacillales</taxon>
        <taxon>Bacillaceae</taxon>
        <taxon>Alkalicoccus</taxon>
    </lineage>
</organism>
<dbReference type="EMBL" id="FNIL01000008">
    <property type="protein sequence ID" value="SDO16635.1"/>
    <property type="molecule type" value="Genomic_DNA"/>
</dbReference>
<dbReference type="PROSITE" id="PS51000">
    <property type="entry name" value="HTH_DEOR_2"/>
    <property type="match status" value="1"/>
</dbReference>
<keyword evidence="2" id="KW-0238">DNA-binding</keyword>
<name>A0A1H0HBU7_9BACI</name>
<keyword evidence="3" id="KW-0804">Transcription</keyword>
<dbReference type="SMART" id="SM00420">
    <property type="entry name" value="HTH_DEOR"/>
    <property type="match status" value="1"/>
</dbReference>
<evidence type="ECO:0000256" key="2">
    <source>
        <dbReference type="ARBA" id="ARBA00023125"/>
    </source>
</evidence>
<dbReference type="AlphaFoldDB" id="A0A1H0HBU7"/>
<dbReference type="PRINTS" id="PR00037">
    <property type="entry name" value="HTHLACR"/>
</dbReference>
<dbReference type="SUPFAM" id="SSF100950">
    <property type="entry name" value="NagB/RpiA/CoA transferase-like"/>
    <property type="match status" value="1"/>
</dbReference>
<dbReference type="Proteomes" id="UP000198778">
    <property type="component" value="Unassembled WGS sequence"/>
</dbReference>
<reference evidence="6" key="1">
    <citation type="submission" date="2016-10" db="EMBL/GenBank/DDBJ databases">
        <authorList>
            <person name="Varghese N."/>
            <person name="Submissions S."/>
        </authorList>
    </citation>
    <scope>NUCLEOTIDE SEQUENCE [LARGE SCALE GENOMIC DNA]</scope>
    <source>
        <strain evidence="6">CGMCC 1.10369</strain>
    </source>
</reference>
<evidence type="ECO:0000256" key="3">
    <source>
        <dbReference type="ARBA" id="ARBA00023163"/>
    </source>
</evidence>
<sequence length="258" mass="29183">MLAIERKKFIKDLIIEKKSVTVAALTNQFKVTEETIRRDLKQLEEEGVLTRTYGGAYISEGVQNDVDINLREHIHVEGKKKIAKECLKHIHSGDSIFLDASTTSLMIAQLLKDIKLTVVTNSIKVVQALNDNPSVNVVVIGGQFSRSSQSNLGRLSEKTLEYYYFDIAFISCRSVSMEHGITDSNELQAGIRRIAADHGNTVFLVADYTKFDKTSFIHISEFDQIQHIVVDGQLSEEWKEFLRVKNIFLHQADTPSPR</sequence>
<accession>A0A1H0HBU7</accession>
<dbReference type="Gene3D" id="1.10.10.10">
    <property type="entry name" value="Winged helix-like DNA-binding domain superfamily/Winged helix DNA-binding domain"/>
    <property type="match status" value="1"/>
</dbReference>
<evidence type="ECO:0000313" key="5">
    <source>
        <dbReference type="EMBL" id="SDO16635.1"/>
    </source>
</evidence>
<dbReference type="InterPro" id="IPR001034">
    <property type="entry name" value="DeoR_HTH"/>
</dbReference>
<evidence type="ECO:0000259" key="4">
    <source>
        <dbReference type="PROSITE" id="PS51000"/>
    </source>
</evidence>
<dbReference type="SUPFAM" id="SSF46785">
    <property type="entry name" value="Winged helix' DNA-binding domain"/>
    <property type="match status" value="1"/>
</dbReference>
<dbReference type="Pfam" id="PF08220">
    <property type="entry name" value="HTH_DeoR"/>
    <property type="match status" value="1"/>
</dbReference>
<proteinExistence type="predicted"/>
<dbReference type="Gene3D" id="3.40.50.1360">
    <property type="match status" value="1"/>
</dbReference>
<dbReference type="STRING" id="745820.SAMN04488053_10841"/>
<dbReference type="InterPro" id="IPR036390">
    <property type="entry name" value="WH_DNA-bd_sf"/>
</dbReference>
<dbReference type="OrthoDB" id="9798651at2"/>
<dbReference type="SMART" id="SM01134">
    <property type="entry name" value="DeoRC"/>
    <property type="match status" value="1"/>
</dbReference>
<dbReference type="Pfam" id="PF00455">
    <property type="entry name" value="DeoRC"/>
    <property type="match status" value="1"/>
</dbReference>
<keyword evidence="1" id="KW-0805">Transcription regulation</keyword>
<dbReference type="InterPro" id="IPR050313">
    <property type="entry name" value="Carb_Metab_HTH_regulators"/>
</dbReference>
<evidence type="ECO:0000256" key="1">
    <source>
        <dbReference type="ARBA" id="ARBA00023015"/>
    </source>
</evidence>
<feature type="domain" description="HTH deoR-type" evidence="4">
    <location>
        <begin position="3"/>
        <end position="58"/>
    </location>
</feature>
<keyword evidence="6" id="KW-1185">Reference proteome</keyword>
<protein>
    <submittedName>
        <fullName evidence="5">Transcriptional regulator, DeoR family</fullName>
    </submittedName>
</protein>
<dbReference type="InterPro" id="IPR014036">
    <property type="entry name" value="DeoR-like_C"/>
</dbReference>
<dbReference type="InterPro" id="IPR037171">
    <property type="entry name" value="NagB/RpiA_transferase-like"/>
</dbReference>
<dbReference type="InterPro" id="IPR018356">
    <property type="entry name" value="Tscrpt_reg_HTH_DeoR_CS"/>
</dbReference>
<dbReference type="PANTHER" id="PTHR30363">
    <property type="entry name" value="HTH-TYPE TRANSCRIPTIONAL REGULATOR SRLR-RELATED"/>
    <property type="match status" value="1"/>
</dbReference>
<dbReference type="InterPro" id="IPR036388">
    <property type="entry name" value="WH-like_DNA-bd_sf"/>
</dbReference>
<gene>
    <name evidence="5" type="ORF">SAMN04488053_10841</name>
</gene>
<dbReference type="PROSITE" id="PS00894">
    <property type="entry name" value="HTH_DEOR_1"/>
    <property type="match status" value="1"/>
</dbReference>
<dbReference type="PANTHER" id="PTHR30363:SF44">
    <property type="entry name" value="AGA OPERON TRANSCRIPTIONAL REPRESSOR-RELATED"/>
    <property type="match status" value="1"/>
</dbReference>
<dbReference type="GO" id="GO:0003677">
    <property type="term" value="F:DNA binding"/>
    <property type="evidence" value="ECO:0007669"/>
    <property type="project" value="UniProtKB-KW"/>
</dbReference>
<evidence type="ECO:0000313" key="6">
    <source>
        <dbReference type="Proteomes" id="UP000198778"/>
    </source>
</evidence>